<comment type="subcellular location">
    <subcellularLocation>
        <location evidence="1">Cell membrane</location>
        <topology evidence="1">Single-pass membrane protein</topology>
    </subcellularLocation>
</comment>
<sequence length="793" mass="88667">MQRISSGSSTKNVLLHSGRSLLSLLLLGHTLFVSSGIALAQAELPDYRQNAIPQEATPDQEIAPQIPGKKNVALPEEEQVKPLKAGQYVVEFNRSPIVGTRLQLRGIYDESRLRFTRPRNWQAKNVKVLMRFRHSPALYATRSNLTVLINGVSIGSVPLNKKEGEIGTAVYNVPTQLLRDYNEVVVAALQNNSPTCTQDPFDPSLWTEILPDSKLVFDFAPQPIRLDFSRYPYPVFDELSLNPNEVAYLLPRSLDETWLTATTRFHTSLGRLAQFRPIDSRLVDKVDATKPGERLIVIGTPKNQPALAALKLPLKLKGDRWLDEKQQPLGDDVGLLMLTTAADGKALVLVATGNTPAAANKAVQFLVQNRDRQIGTGRLVMVNQLSEVPTPPRREWQGYLPTRNTFQLKEMTTHNNEPFPDVTTRGSDAPPIEFDFRALPDDKFLSGSVMNLRYSYGPQLNPLTSLLEVQLDGLPLAGRKLDAVDGVKQGSFKVELPADKVKPNSKIQVRFQLDPRERRSCNRPVDQQLWGTVHADTQFDLKRENMAQVPDLRLLQAGYPFTAPQDLSETAIALPQKPALADLRLMLEVAERLGRVSRAESIKLNVYRADKLSAKVQQERHLIAIGQPSRFPLPDALKAEGFTLQQLFERKNEGAKIRTLPDVEGVVKQIVSPWNAKRTVLLLTGQTDQGLKQLQDLFAQDSLFYQLQGDTTLISANADKPSPYDPNSYTLEFLTQAKRNAQLSEVSWRDRLVQTLGGNWLLLVPGTVVIVLLAYGISQAWLNRYAPHDKQEK</sequence>
<keyword evidence="2" id="KW-1003">Cell membrane</keyword>
<evidence type="ECO:0000313" key="7">
    <source>
        <dbReference type="EMBL" id="HFM96482.1"/>
    </source>
</evidence>
<evidence type="ECO:0000256" key="2">
    <source>
        <dbReference type="ARBA" id="ARBA00022475"/>
    </source>
</evidence>
<dbReference type="Pfam" id="PF03170">
    <property type="entry name" value="BcsB"/>
    <property type="match status" value="1"/>
</dbReference>
<evidence type="ECO:0000256" key="4">
    <source>
        <dbReference type="ARBA" id="ARBA00022989"/>
    </source>
</evidence>
<dbReference type="EMBL" id="DSRU01000024">
    <property type="protein sequence ID" value="HFM96482.1"/>
    <property type="molecule type" value="Genomic_DNA"/>
</dbReference>
<comment type="caution">
    <text evidence="7">The sequence shown here is derived from an EMBL/GenBank/DDBJ whole genome shotgun (WGS) entry which is preliminary data.</text>
</comment>
<keyword evidence="4 6" id="KW-1133">Transmembrane helix</keyword>
<evidence type="ECO:0000256" key="5">
    <source>
        <dbReference type="ARBA" id="ARBA00023136"/>
    </source>
</evidence>
<proteinExistence type="predicted"/>
<dbReference type="InterPro" id="IPR018513">
    <property type="entry name" value="Cell_synthase_bac"/>
</dbReference>
<gene>
    <name evidence="7" type="ORF">ENR64_01700</name>
</gene>
<protein>
    <submittedName>
        <fullName evidence="7">Cellulose biosynthesis cyclic di-GMP-binding regulatory protein BcsB</fullName>
    </submittedName>
</protein>
<feature type="transmembrane region" description="Helical" evidence="6">
    <location>
        <begin position="760"/>
        <end position="782"/>
    </location>
</feature>
<reference evidence="7" key="1">
    <citation type="journal article" date="2020" name="mSystems">
        <title>Genome- and Community-Level Interaction Insights into Carbon Utilization and Element Cycling Functions of Hydrothermarchaeota in Hydrothermal Sediment.</title>
        <authorList>
            <person name="Zhou Z."/>
            <person name="Liu Y."/>
            <person name="Xu W."/>
            <person name="Pan J."/>
            <person name="Luo Z.H."/>
            <person name="Li M."/>
        </authorList>
    </citation>
    <scope>NUCLEOTIDE SEQUENCE [LARGE SCALE GENOMIC DNA]</scope>
    <source>
        <strain evidence="7">SpSt-418</strain>
    </source>
</reference>
<organism evidence="7">
    <name type="scientific">Oscillatoriales cyanobacterium SpSt-418</name>
    <dbReference type="NCBI Taxonomy" id="2282169"/>
    <lineage>
        <taxon>Bacteria</taxon>
        <taxon>Bacillati</taxon>
        <taxon>Cyanobacteriota</taxon>
        <taxon>Cyanophyceae</taxon>
        <taxon>Oscillatoriophycideae</taxon>
        <taxon>Oscillatoriales</taxon>
    </lineage>
</organism>
<dbReference type="AlphaFoldDB" id="A0A7C3KD96"/>
<evidence type="ECO:0000256" key="1">
    <source>
        <dbReference type="ARBA" id="ARBA00004162"/>
    </source>
</evidence>
<dbReference type="PANTHER" id="PTHR39083">
    <property type="entry name" value="CYCLIC DI-GMP-BINDING PROTEIN"/>
    <property type="match status" value="1"/>
</dbReference>
<keyword evidence="5 6" id="KW-0472">Membrane</keyword>
<dbReference type="GO" id="GO:0005886">
    <property type="term" value="C:plasma membrane"/>
    <property type="evidence" value="ECO:0007669"/>
    <property type="project" value="UniProtKB-SubCell"/>
</dbReference>
<name>A0A7C3KD96_9CYAN</name>
<dbReference type="PANTHER" id="PTHR39083:SF1">
    <property type="entry name" value="CYCLIC DI-GMP-BINDING PROTEIN"/>
    <property type="match status" value="1"/>
</dbReference>
<evidence type="ECO:0000256" key="3">
    <source>
        <dbReference type="ARBA" id="ARBA00022692"/>
    </source>
</evidence>
<accession>A0A7C3KD96</accession>
<dbReference type="Gene3D" id="2.60.120.260">
    <property type="entry name" value="Galactose-binding domain-like"/>
    <property type="match status" value="2"/>
</dbReference>
<keyword evidence="3 6" id="KW-0812">Transmembrane</keyword>
<dbReference type="GO" id="GO:0006011">
    <property type="term" value="P:UDP-alpha-D-glucose metabolic process"/>
    <property type="evidence" value="ECO:0007669"/>
    <property type="project" value="InterPro"/>
</dbReference>
<evidence type="ECO:0000256" key="6">
    <source>
        <dbReference type="SAM" id="Phobius"/>
    </source>
</evidence>